<protein>
    <submittedName>
        <fullName evidence="1">Uncharacterized protein</fullName>
    </submittedName>
</protein>
<dbReference type="EMBL" id="JBIACK010000004">
    <property type="protein sequence ID" value="MFE8701015.1"/>
    <property type="molecule type" value="Genomic_DNA"/>
</dbReference>
<comment type="caution">
    <text evidence="1">The sequence shown here is derived from an EMBL/GenBank/DDBJ whole genome shotgun (WGS) entry which is preliminary data.</text>
</comment>
<gene>
    <name evidence="1" type="ORF">ACFYKX_10340</name>
</gene>
<name>A0ABW6KCN1_9BACI</name>
<proteinExistence type="predicted"/>
<sequence length="156" mass="17977">MIPHKPRIILILGILFLLCFPVSGFAAEQTSTKFLPANIDPSVRIGNQEALFSTLFVLFPPEVFEHAQFTSQSYIENPNIPYQNWFDHHQQNLYYRVTFPLEANIQKALIHESMALGVPHPYFSDEAFQALSVDKQGVFTYLWLHSTSHIRAPFLR</sequence>
<reference evidence="1 2" key="1">
    <citation type="submission" date="2024-08" db="EMBL/GenBank/DDBJ databases">
        <title>Two novel Cytobacillus novel species.</title>
        <authorList>
            <person name="Liu G."/>
        </authorList>
    </citation>
    <scope>NUCLEOTIDE SEQUENCE [LARGE SCALE GENOMIC DNA]</scope>
    <source>
        <strain evidence="1 2">FJAT-54145</strain>
    </source>
</reference>
<evidence type="ECO:0000313" key="1">
    <source>
        <dbReference type="EMBL" id="MFE8701015.1"/>
    </source>
</evidence>
<keyword evidence="2" id="KW-1185">Reference proteome</keyword>
<accession>A0ABW6KCN1</accession>
<evidence type="ECO:0000313" key="2">
    <source>
        <dbReference type="Proteomes" id="UP001601059"/>
    </source>
</evidence>
<dbReference type="RefSeq" id="WP_389360761.1">
    <property type="nucleotide sequence ID" value="NZ_JBIACK010000004.1"/>
</dbReference>
<organism evidence="1 2">
    <name type="scientific">Cytobacillus spartinae</name>
    <dbReference type="NCBI Taxonomy" id="3299023"/>
    <lineage>
        <taxon>Bacteria</taxon>
        <taxon>Bacillati</taxon>
        <taxon>Bacillota</taxon>
        <taxon>Bacilli</taxon>
        <taxon>Bacillales</taxon>
        <taxon>Bacillaceae</taxon>
        <taxon>Cytobacillus</taxon>
    </lineage>
</organism>
<dbReference type="Proteomes" id="UP001601059">
    <property type="component" value="Unassembled WGS sequence"/>
</dbReference>